<sequence>MLPIQEKDFTAQERANIDGAAKPRASKKRYAHSAATASSSSDASSFSMKTHFAHSNAPPTTSYGILSQCEGNHDPGSPGSTGIVPAGSRSPADSGPSNSRAERSPETSEVILMSAPAGVLPCAATTSTATLLLANRALPTHLKRVLMSAPAVLLSCAATTSRASLLLAHFTPRPSPFQLGSAIKMGLKVFSVSIGKLSGVLGC</sequence>
<comment type="caution">
    <text evidence="2">The sequence shown here is derived from an EMBL/GenBank/DDBJ whole genome shotgun (WGS) entry which is preliminary data.</text>
</comment>
<feature type="compositionally biased region" description="Basic and acidic residues" evidence="1">
    <location>
        <begin position="1"/>
        <end position="11"/>
    </location>
</feature>
<evidence type="ECO:0000256" key="1">
    <source>
        <dbReference type="SAM" id="MobiDB-lite"/>
    </source>
</evidence>
<protein>
    <submittedName>
        <fullName evidence="2">Uncharacterized protein</fullName>
    </submittedName>
</protein>
<evidence type="ECO:0000313" key="2">
    <source>
        <dbReference type="EMBL" id="KAK5173290.1"/>
    </source>
</evidence>
<reference evidence="2 3" key="1">
    <citation type="submission" date="2023-08" db="EMBL/GenBank/DDBJ databases">
        <title>Black Yeasts Isolated from many extreme environments.</title>
        <authorList>
            <person name="Coleine C."/>
            <person name="Stajich J.E."/>
            <person name="Selbmann L."/>
        </authorList>
    </citation>
    <scope>NUCLEOTIDE SEQUENCE [LARGE SCALE GENOMIC DNA]</scope>
    <source>
        <strain evidence="2 3">CCFEE 5935</strain>
    </source>
</reference>
<dbReference type="EMBL" id="JAVRRT010000003">
    <property type="protein sequence ID" value="KAK5173290.1"/>
    <property type="molecule type" value="Genomic_DNA"/>
</dbReference>
<dbReference type="AlphaFoldDB" id="A0AAV9PKE0"/>
<feature type="region of interest" description="Disordered" evidence="1">
    <location>
        <begin position="1"/>
        <end position="107"/>
    </location>
</feature>
<name>A0AAV9PKE0_9PEZI</name>
<evidence type="ECO:0000313" key="3">
    <source>
        <dbReference type="Proteomes" id="UP001337655"/>
    </source>
</evidence>
<accession>A0AAV9PKE0</accession>
<dbReference type="RefSeq" id="XP_064661985.1">
    <property type="nucleotide sequence ID" value="XM_064799230.1"/>
</dbReference>
<dbReference type="Proteomes" id="UP001337655">
    <property type="component" value="Unassembled WGS sequence"/>
</dbReference>
<keyword evidence="3" id="KW-1185">Reference proteome</keyword>
<organism evidence="2 3">
    <name type="scientific">Saxophila tyrrhenica</name>
    <dbReference type="NCBI Taxonomy" id="1690608"/>
    <lineage>
        <taxon>Eukaryota</taxon>
        <taxon>Fungi</taxon>
        <taxon>Dikarya</taxon>
        <taxon>Ascomycota</taxon>
        <taxon>Pezizomycotina</taxon>
        <taxon>Dothideomycetes</taxon>
        <taxon>Dothideomycetidae</taxon>
        <taxon>Mycosphaerellales</taxon>
        <taxon>Extremaceae</taxon>
        <taxon>Saxophila</taxon>
    </lineage>
</organism>
<dbReference type="GeneID" id="89923318"/>
<feature type="compositionally biased region" description="Low complexity" evidence="1">
    <location>
        <begin position="32"/>
        <end position="47"/>
    </location>
</feature>
<gene>
    <name evidence="2" type="ORF">LTR77_001971</name>
</gene>
<proteinExistence type="predicted"/>